<dbReference type="InterPro" id="IPR027359">
    <property type="entry name" value="Volt_channel_dom_sf"/>
</dbReference>
<feature type="transmembrane region" description="Helical" evidence="6">
    <location>
        <begin position="217"/>
        <end position="236"/>
    </location>
</feature>
<evidence type="ECO:0000256" key="6">
    <source>
        <dbReference type="SAM" id="Phobius"/>
    </source>
</evidence>
<dbReference type="Pfam" id="PF00520">
    <property type="entry name" value="Ion_trans"/>
    <property type="match status" value="4"/>
</dbReference>
<dbReference type="SUPFAM" id="SSF47473">
    <property type="entry name" value="EF-hand"/>
    <property type="match status" value="2"/>
</dbReference>
<dbReference type="PANTHER" id="PTHR10037:SF62">
    <property type="entry name" value="SODIUM CHANNEL PROTEIN 60E"/>
    <property type="match status" value="1"/>
</dbReference>
<feature type="transmembrane region" description="Helical" evidence="6">
    <location>
        <begin position="1716"/>
        <end position="1740"/>
    </location>
</feature>
<keyword evidence="5 6" id="KW-0472">Membrane</keyword>
<keyword evidence="3" id="KW-0106">Calcium</keyword>
<dbReference type="Proteomes" id="UP001642464">
    <property type="component" value="Unassembled WGS sequence"/>
</dbReference>
<evidence type="ECO:0000259" key="7">
    <source>
        <dbReference type="PROSITE" id="PS50222"/>
    </source>
</evidence>
<feature type="transmembrane region" description="Helical" evidence="6">
    <location>
        <begin position="1677"/>
        <end position="1696"/>
    </location>
</feature>
<sequence>MDPITNSLHDSLMFEDSASLQEPPEISQETACWAAVVCCCATLVCSVRNSQVFDLTSNSDAGASLLHLLELMKQQHQEVMQAFFSQDAVLKQLRQPQLQTAMVNANAEPSSLPVARTPSALNLARSITLGTGTGSMGSAGSGMATLDPRGLNSPGVVPKSPGEQSLAPSLFTSYSQDDMLAKLDASKAQSPRISETNEDCETPIKRVTCLQRITRHVGFDIFFGVVVVTNAIFIGIDVQTNVGNESTERPVGILAVRYFYTVAFTTEILLRLAAEGRRFLGSEQRMWNLFDTVIVMAAWLEVGIDIARIFSNTSDLESIEGVSSLRAFRILRLTRILKTAQVIRVLRFVMALRTLVTSILSTLKALFWALLLLFLIIYIFALVFTQAMDDDLKDQGAAHLDDQSYKYFGSLFHSMLSLFMSIAGGVSWEDVIEPLMRISHVWTLAFLFYVAFTYFAVLNVVTASFCQSAIESAQQDHATVVQSMLENKEAHLEKMRAVFSEIASSGDGGITFPMLEEKIHSPTVRGYLETLGLDVWDPWSFFKLLDTDGGGSIEIEEFFMGCLRLGGDARAMDVGKVLQDQQWLIRNQGKFQAFVEGEIRGISELLSYLIESAGHKTMPSDRHGADRSDMTTLLTQQHHEMMEALRSQDVKLNQLLASPSRRSSSIIEDVAVDGPFSSSSSHLLPALPQLEGAAVNNSPGSSSKSPQMFQSYTSHDLRLREDATEAHNKEETRKRVSVYHYGYSEEPKLSLVKRIAGSPAFDAFFAGVVLVNAIFIGIEVQFEVTNPDSTVESALRIFQYMFAGLFSLELLIRISAGGIRIFCSEDWFWSLLDLGIVLTSAWEIVVHIFEGQLEGAVGVSSLKALRIIRLTRVFKTAQVDEGLRNFMRLLSRAYRLAMHMTKQYVVNDQDKLEYHRLVNQPGKSNGKGPKNLNGGRLLAKAWNCVSIRARPAENTALEKQRISTYNRRTSFEEFGDKLSFWSGAKEIVVKLHPGKERRSLRRGTVVASHLRVALAQFQGYRPMVSSCLPLCLDGSGHIAANCPKLPKTSVSDPTPLPDNALRTEEPYTVNLMTYMNVEGDWDFDIASHRQALLYKKRQELPDEILARLEMESQYSEALLDAKALLNRCYREMMEHFRHCPIRDEIFMAHCGRVWCMRLDCSILVCQSGRISDILRNGAHLRILECSTPPDVMRIFRFVIALRTLVRSIMHTLKALIWAMLLLTLIVYVFAVLFTQIVDGAEKDLGVDAPEMANSTRYFGSLPQTMLSLFMSITGGVSWEAVIEPLTFISPVWLLVMALALFRRSVGLQSLSACGLFIPVTGVFCQSAIESAQNDHLTVAQSLIDNKEAHVERLRTLFAELGAGDEAGITFYAFEEKMHDPAVREYFETLGINVYDAWSFFKLLDADGGGFVEPEASDRVKAEEVSQDDPQEDYTTFAAFDEQLKLGTLSVDAKLSRKKFANARGQSTFTNASHQRCRKNSWVSELVRHPGFDAFFACVVVTNAVFIGIDLEVSLKHSDPRPLGLQIGQYFYTVLFTCELALRMSADGYQFFCTDDWHWNILDVFIVVSSIWEVWVDVSNQLLQQDLQSLAGASSLKAFRIIRITRVVRTVRIMRLFRFVMALRTMITSIASTLKSLFWATVLLTLIIYVFAVLFAQSVNDFDCSSLQDRERLACHRYFVDLPTTMLSLFMSIAGGVSWEEVIGPLGEISPAWSGMFLIYIGFTYFAVLNVVTATFCQSAIDSAKSDHTMMVQSILDDKEAHLEKIRALFSKMSSQEHGGITYAMFHDKINTPAVQEYFATLGLDVWDAWSFFKLLDADAGGSVEIEEFLMGCLRLRGQATAIDVGKILQDQEWMIKSQDKFYRYMDRAIQKIKMEVASLYANPPLDQRFRCKDL</sequence>
<dbReference type="Gene3D" id="1.20.120.350">
    <property type="entry name" value="Voltage-gated potassium channels. Chain C"/>
    <property type="match status" value="3"/>
</dbReference>
<organism evidence="8 9">
    <name type="scientific">Durusdinium trenchii</name>
    <dbReference type="NCBI Taxonomy" id="1381693"/>
    <lineage>
        <taxon>Eukaryota</taxon>
        <taxon>Sar</taxon>
        <taxon>Alveolata</taxon>
        <taxon>Dinophyceae</taxon>
        <taxon>Suessiales</taxon>
        <taxon>Symbiodiniaceae</taxon>
        <taxon>Durusdinium</taxon>
    </lineage>
</organism>
<dbReference type="InterPro" id="IPR005821">
    <property type="entry name" value="Ion_trans_dom"/>
</dbReference>
<proteinExistence type="predicted"/>
<evidence type="ECO:0000256" key="4">
    <source>
        <dbReference type="ARBA" id="ARBA00022989"/>
    </source>
</evidence>
<feature type="transmembrane region" description="Helical" evidence="6">
    <location>
        <begin position="440"/>
        <end position="461"/>
    </location>
</feature>
<dbReference type="Gene3D" id="1.10.238.10">
    <property type="entry name" value="EF-hand"/>
    <property type="match status" value="2"/>
</dbReference>
<keyword evidence="8" id="KW-0407">Ion channel</keyword>
<evidence type="ECO:0000313" key="8">
    <source>
        <dbReference type="EMBL" id="CAK9061956.1"/>
    </source>
</evidence>
<protein>
    <recommendedName>
        <fullName evidence="7">EF-hand domain-containing protein</fullName>
    </recommendedName>
</protein>
<keyword evidence="8" id="KW-0813">Transport</keyword>
<comment type="subcellular location">
    <subcellularLocation>
        <location evidence="1">Membrane</location>
        <topology evidence="1">Multi-pass membrane protein</topology>
    </subcellularLocation>
</comment>
<keyword evidence="2 6" id="KW-0812">Transmembrane</keyword>
<keyword evidence="8" id="KW-0406">Ion transport</keyword>
<dbReference type="Gene3D" id="1.10.287.70">
    <property type="match status" value="3"/>
</dbReference>
<dbReference type="EMBL" id="CAXAMM010028002">
    <property type="protein sequence ID" value="CAK9061956.1"/>
    <property type="molecule type" value="Genomic_DNA"/>
</dbReference>
<accession>A0ABP0NEH2</accession>
<keyword evidence="4 6" id="KW-1133">Transmembrane helix</keyword>
<evidence type="ECO:0000256" key="2">
    <source>
        <dbReference type="ARBA" id="ARBA00022692"/>
    </source>
</evidence>
<feature type="domain" description="EF-hand" evidence="7">
    <location>
        <begin position="541"/>
        <end position="568"/>
    </location>
</feature>
<dbReference type="GO" id="GO:0034220">
    <property type="term" value="P:monoatomic ion transmembrane transport"/>
    <property type="evidence" value="ECO:0007669"/>
    <property type="project" value="UniProtKB-KW"/>
</dbReference>
<feature type="transmembrane region" description="Helical" evidence="6">
    <location>
        <begin position="256"/>
        <end position="274"/>
    </location>
</feature>
<dbReference type="PANTHER" id="PTHR10037">
    <property type="entry name" value="VOLTAGE-GATED CATION CHANNEL CALCIUM AND SODIUM"/>
    <property type="match status" value="1"/>
</dbReference>
<dbReference type="InterPro" id="IPR018247">
    <property type="entry name" value="EF_Hand_1_Ca_BS"/>
</dbReference>
<feature type="transmembrane region" description="Helical" evidence="6">
    <location>
        <begin position="798"/>
        <end position="816"/>
    </location>
</feature>
<evidence type="ECO:0000256" key="1">
    <source>
        <dbReference type="ARBA" id="ARBA00004141"/>
    </source>
</evidence>
<dbReference type="InterPro" id="IPR002048">
    <property type="entry name" value="EF_hand_dom"/>
</dbReference>
<evidence type="ECO:0000256" key="5">
    <source>
        <dbReference type="ARBA" id="ARBA00023136"/>
    </source>
</evidence>
<dbReference type="SUPFAM" id="SSF81324">
    <property type="entry name" value="Voltage-gated potassium channels"/>
    <property type="match status" value="3"/>
</dbReference>
<evidence type="ECO:0000313" key="9">
    <source>
        <dbReference type="Proteomes" id="UP001642464"/>
    </source>
</evidence>
<feature type="transmembrane region" description="Helical" evidence="6">
    <location>
        <begin position="1284"/>
        <end position="1301"/>
    </location>
</feature>
<keyword evidence="9" id="KW-1185">Reference proteome</keyword>
<reference evidence="8 9" key="1">
    <citation type="submission" date="2024-02" db="EMBL/GenBank/DDBJ databases">
        <authorList>
            <person name="Chen Y."/>
            <person name="Shah S."/>
            <person name="Dougan E. K."/>
            <person name="Thang M."/>
            <person name="Chan C."/>
        </authorList>
    </citation>
    <scope>NUCLEOTIDE SEQUENCE [LARGE SCALE GENOMIC DNA]</scope>
</reference>
<evidence type="ECO:0000256" key="3">
    <source>
        <dbReference type="ARBA" id="ARBA00022837"/>
    </source>
</evidence>
<dbReference type="InterPro" id="IPR011992">
    <property type="entry name" value="EF-hand-dom_pair"/>
</dbReference>
<dbReference type="PROSITE" id="PS50222">
    <property type="entry name" value="EF_HAND_2"/>
    <property type="match status" value="1"/>
</dbReference>
<comment type="caution">
    <text evidence="8">The sequence shown here is derived from an EMBL/GenBank/DDBJ whole genome shotgun (WGS) entry which is preliminary data.</text>
</comment>
<feature type="transmembrane region" description="Helical" evidence="6">
    <location>
        <begin position="1636"/>
        <end position="1656"/>
    </location>
</feature>
<name>A0ABP0NEH2_9DINO</name>
<dbReference type="PROSITE" id="PS00018">
    <property type="entry name" value="EF_HAND_1"/>
    <property type="match status" value="2"/>
</dbReference>
<feature type="transmembrane region" description="Helical" evidence="6">
    <location>
        <begin position="1214"/>
        <end position="1237"/>
    </location>
</feature>
<feature type="transmembrane region" description="Helical" evidence="6">
    <location>
        <begin position="365"/>
        <end position="384"/>
    </location>
</feature>
<dbReference type="InterPro" id="IPR043203">
    <property type="entry name" value="VGCC_Ca_Na"/>
</dbReference>
<feature type="transmembrane region" description="Helical" evidence="6">
    <location>
        <begin position="760"/>
        <end position="778"/>
    </location>
</feature>
<gene>
    <name evidence="8" type="ORF">SCF082_LOCUS32359</name>
</gene>
<feature type="transmembrane region" description="Helical" evidence="6">
    <location>
        <begin position="405"/>
        <end position="428"/>
    </location>
</feature>
<feature type="transmembrane region" description="Helical" evidence="6">
    <location>
        <begin position="1612"/>
        <end position="1630"/>
    </location>
</feature>
<feature type="transmembrane region" description="Helical" evidence="6">
    <location>
        <begin position="286"/>
        <end position="310"/>
    </location>
</feature>